<organism evidence="1">
    <name type="scientific">Tuwongella immobilis</name>
    <dbReference type="NCBI Taxonomy" id="692036"/>
    <lineage>
        <taxon>Bacteria</taxon>
        <taxon>Pseudomonadati</taxon>
        <taxon>Planctomycetota</taxon>
        <taxon>Planctomycetia</taxon>
        <taxon>Gemmatales</taxon>
        <taxon>Gemmataceae</taxon>
        <taxon>Tuwongella</taxon>
    </lineage>
</organism>
<proteinExistence type="predicted"/>
<reference evidence="1" key="1">
    <citation type="submission" date="2019-04" db="EMBL/GenBank/DDBJ databases">
        <authorList>
            <consortium name="Science for Life Laboratories"/>
        </authorList>
    </citation>
    <scope>NUCLEOTIDE SEQUENCE</scope>
    <source>
        <strain evidence="1">MBLW1</strain>
    </source>
</reference>
<dbReference type="KEGG" id="tim:GMBLW1_14690"/>
<keyword evidence="2" id="KW-1185">Reference proteome</keyword>
<dbReference type="Proteomes" id="UP000464378">
    <property type="component" value="Chromosome"/>
</dbReference>
<dbReference type="InParanoid" id="A0A6C2YME8"/>
<evidence type="ECO:0000313" key="1">
    <source>
        <dbReference type="EMBL" id="VIP02491.1"/>
    </source>
</evidence>
<dbReference type="EMBL" id="LR593887">
    <property type="protein sequence ID" value="VTS01560.1"/>
    <property type="molecule type" value="Genomic_DNA"/>
</dbReference>
<dbReference type="RefSeq" id="WP_162657663.1">
    <property type="nucleotide sequence ID" value="NZ_LR593887.1"/>
</dbReference>
<gene>
    <name evidence="1" type="ORF">GMBLW1_14690</name>
</gene>
<evidence type="ECO:0000313" key="2">
    <source>
        <dbReference type="Proteomes" id="UP000464378"/>
    </source>
</evidence>
<accession>A0A6C2YME8</accession>
<dbReference type="EMBL" id="LR586016">
    <property type="protein sequence ID" value="VIP02491.1"/>
    <property type="molecule type" value="Genomic_DNA"/>
</dbReference>
<dbReference type="AlphaFoldDB" id="A0A6C2YME8"/>
<sequence length="146" mass="16333">MISKWLTGLLTVILAGWLTYLAILTQQPDPEFVSRSQFMVADLWVVAQIDADRQGNPLPKIILQSTHAITPSPLPQPGEGVIVLNLADTIGFTQPGMYALILNRDAETYRIPTPPEMNSLEKPRIYPWTPEIEQQFQQLQAATPKP</sequence>
<protein>
    <submittedName>
        <fullName evidence="1">Uncharacterized protein</fullName>
    </submittedName>
</protein>
<name>A0A6C2YME8_9BACT</name>